<dbReference type="GO" id="GO:0016491">
    <property type="term" value="F:oxidoreductase activity"/>
    <property type="evidence" value="ECO:0007669"/>
    <property type="project" value="TreeGrafter"/>
</dbReference>
<dbReference type="EMBL" id="CP014774">
    <property type="protein sequence ID" value="ANB55047.1"/>
    <property type="molecule type" value="Genomic_DNA"/>
</dbReference>
<organism evidence="1 2">
    <name type="scientific">Aeromonas veronii</name>
    <dbReference type="NCBI Taxonomy" id="654"/>
    <lineage>
        <taxon>Bacteria</taxon>
        <taxon>Pseudomonadati</taxon>
        <taxon>Pseudomonadota</taxon>
        <taxon>Gammaproteobacteria</taxon>
        <taxon>Aeromonadales</taxon>
        <taxon>Aeromonadaceae</taxon>
        <taxon>Aeromonas</taxon>
    </lineage>
</organism>
<proteinExistence type="predicted"/>
<dbReference type="AlphaFoldDB" id="A0AAC9BC02"/>
<accession>A0AAC9BC02</accession>
<dbReference type="PANTHER" id="PTHR43544">
    <property type="entry name" value="SHORT-CHAIN DEHYDROGENASE/REDUCTASE"/>
    <property type="match status" value="1"/>
</dbReference>
<dbReference type="SUPFAM" id="SSF51735">
    <property type="entry name" value="NAD(P)-binding Rossmann-fold domains"/>
    <property type="match status" value="1"/>
</dbReference>
<sequence length="234" mass="25414">MSYLILGSGALGSALARELMARGESFLLAGRTYPKGIEMGAFFPLQQEVDAISFDALFTLYDTDPLPTVVINTIGVLHDVSFMPERRVEEVHPKWLCDSLLANAWPTLALAARFSRLMGNDHPLWLCAISDLAGSITSNLEGGRYSYRMSKAALDMGVKTLALEWAQRFPQAGVVAVAPGLMDSPMNAPFLSELPAEQLQEPGEVAVKLLNLIKGLSLTQSGQLLDLNGQPLPW</sequence>
<dbReference type="InterPro" id="IPR002347">
    <property type="entry name" value="SDR_fam"/>
</dbReference>
<protein>
    <submittedName>
        <fullName evidence="1">Short-chain dehydrogenase</fullName>
    </submittedName>
</protein>
<dbReference type="PRINTS" id="PR00081">
    <property type="entry name" value="GDHRDH"/>
</dbReference>
<name>A0AAC9BC02_AERVE</name>
<dbReference type="PANTHER" id="PTHR43544:SF12">
    <property type="entry name" value="NAD(P)-BINDING ROSSMANN-FOLD SUPERFAMILY PROTEIN"/>
    <property type="match status" value="1"/>
</dbReference>
<dbReference type="Gene3D" id="3.40.50.720">
    <property type="entry name" value="NAD(P)-binding Rossmann-like Domain"/>
    <property type="match status" value="1"/>
</dbReference>
<evidence type="ECO:0000313" key="2">
    <source>
        <dbReference type="Proteomes" id="UP000076809"/>
    </source>
</evidence>
<dbReference type="InterPro" id="IPR036291">
    <property type="entry name" value="NAD(P)-bd_dom_sf"/>
</dbReference>
<dbReference type="GO" id="GO:0005737">
    <property type="term" value="C:cytoplasm"/>
    <property type="evidence" value="ECO:0007669"/>
    <property type="project" value="TreeGrafter"/>
</dbReference>
<dbReference type="Proteomes" id="UP000076809">
    <property type="component" value="Chromosome"/>
</dbReference>
<dbReference type="RefSeq" id="WP_064340010.1">
    <property type="nucleotide sequence ID" value="NZ_CP014774.1"/>
</dbReference>
<reference evidence="1 2" key="1">
    <citation type="journal article" date="2016" name="J. Clin. Microbiol.">
        <title>Detection and Whole-Genome Sequencing of Carbapenemase-Producing Aeromonas hydrophila Isolates from Routine Perirectal Surveillance Culture.</title>
        <authorList>
            <person name="Hughes H.Y."/>
            <person name="Conlan S.P."/>
            <person name="Lau A.F."/>
            <person name="Dekker J.P."/>
            <person name="Michelin A.V."/>
            <person name="Youn J.H."/>
            <person name="Henderson D.K."/>
            <person name="Frank K.M."/>
            <person name="Segre J.A."/>
            <person name="Palmore T.N."/>
        </authorList>
    </citation>
    <scope>NUCLEOTIDE SEQUENCE [LARGE SCALE GENOMIC DNA]</scope>
    <source>
        <strain evidence="1 2">AVNIH1</strain>
    </source>
</reference>
<dbReference type="InterPro" id="IPR051468">
    <property type="entry name" value="Fungal_SecMetab_SDRs"/>
</dbReference>
<gene>
    <name evidence="1" type="ORF">WM43_21505</name>
</gene>
<evidence type="ECO:0000313" key="1">
    <source>
        <dbReference type="EMBL" id="ANB55047.1"/>
    </source>
</evidence>